<dbReference type="PANTHER" id="PTHR30606">
    <property type="entry name" value="LIPID A BIOSYNTHESIS LAUROYL ACYLTRANSFERASE"/>
    <property type="match status" value="1"/>
</dbReference>
<dbReference type="GO" id="GO:0009247">
    <property type="term" value="P:glycolipid biosynthetic process"/>
    <property type="evidence" value="ECO:0007669"/>
    <property type="project" value="UniProtKB-ARBA"/>
</dbReference>
<keyword evidence="5 7" id="KW-0472">Membrane</keyword>
<gene>
    <name evidence="8" type="ORF">FOKN1_1277</name>
</gene>
<keyword evidence="6 8" id="KW-0012">Acyltransferase</keyword>
<dbReference type="PANTHER" id="PTHR30606:SF9">
    <property type="entry name" value="LIPID A BIOSYNTHESIS LAUROYLTRANSFERASE"/>
    <property type="match status" value="1"/>
</dbReference>
<dbReference type="Pfam" id="PF03279">
    <property type="entry name" value="Lip_A_acyltrans"/>
    <property type="match status" value="1"/>
</dbReference>
<dbReference type="OrthoDB" id="5798399at2"/>
<keyword evidence="3" id="KW-0997">Cell inner membrane</keyword>
<keyword evidence="9" id="KW-1185">Reference proteome</keyword>
<dbReference type="CDD" id="cd07984">
    <property type="entry name" value="LPLAT_LABLAT-like"/>
    <property type="match status" value="1"/>
</dbReference>
<keyword evidence="2" id="KW-1003">Cell membrane</keyword>
<organism evidence="8 9">
    <name type="scientific">Thiohalobacter thiocyanaticus</name>
    <dbReference type="NCBI Taxonomy" id="585455"/>
    <lineage>
        <taxon>Bacteria</taxon>
        <taxon>Pseudomonadati</taxon>
        <taxon>Pseudomonadota</taxon>
        <taxon>Gammaproteobacteria</taxon>
        <taxon>Thiohalobacterales</taxon>
        <taxon>Thiohalobacteraceae</taxon>
        <taxon>Thiohalobacter</taxon>
    </lineage>
</organism>
<accession>A0A1Z4VQB4</accession>
<comment type="subcellular location">
    <subcellularLocation>
        <location evidence="1">Cell inner membrane</location>
    </subcellularLocation>
</comment>
<evidence type="ECO:0000256" key="6">
    <source>
        <dbReference type="ARBA" id="ARBA00023315"/>
    </source>
</evidence>
<dbReference type="EMBL" id="AP018052">
    <property type="protein sequence ID" value="BAZ93675.1"/>
    <property type="molecule type" value="Genomic_DNA"/>
</dbReference>
<evidence type="ECO:0000256" key="2">
    <source>
        <dbReference type="ARBA" id="ARBA00022475"/>
    </source>
</evidence>
<dbReference type="GO" id="GO:0005886">
    <property type="term" value="C:plasma membrane"/>
    <property type="evidence" value="ECO:0007669"/>
    <property type="project" value="UniProtKB-SubCell"/>
</dbReference>
<feature type="transmembrane region" description="Helical" evidence="7">
    <location>
        <begin position="20"/>
        <end position="39"/>
    </location>
</feature>
<reference evidence="8 9" key="1">
    <citation type="submission" date="2017-05" db="EMBL/GenBank/DDBJ databases">
        <title>Thiocyanate degradation by Thiohalobacter thiocyanaticus FOKN1.</title>
        <authorList>
            <person name="Oshiki M."/>
            <person name="Fukushima T."/>
            <person name="Kawano S."/>
            <person name="Nakagawa J."/>
        </authorList>
    </citation>
    <scope>NUCLEOTIDE SEQUENCE [LARGE SCALE GENOMIC DNA]</scope>
    <source>
        <strain evidence="8 9">FOKN1</strain>
    </source>
</reference>
<evidence type="ECO:0000256" key="1">
    <source>
        <dbReference type="ARBA" id="ARBA00004533"/>
    </source>
</evidence>
<dbReference type="Proteomes" id="UP000218765">
    <property type="component" value="Chromosome"/>
</dbReference>
<dbReference type="AlphaFoldDB" id="A0A1Z4VQB4"/>
<evidence type="ECO:0000256" key="5">
    <source>
        <dbReference type="ARBA" id="ARBA00023136"/>
    </source>
</evidence>
<dbReference type="InterPro" id="IPR004960">
    <property type="entry name" value="LipA_acyltrans"/>
</dbReference>
<name>A0A1Z4VQB4_9GAMM</name>
<evidence type="ECO:0000256" key="7">
    <source>
        <dbReference type="SAM" id="Phobius"/>
    </source>
</evidence>
<keyword evidence="7" id="KW-0812">Transmembrane</keyword>
<proteinExistence type="predicted"/>
<evidence type="ECO:0000256" key="3">
    <source>
        <dbReference type="ARBA" id="ARBA00022519"/>
    </source>
</evidence>
<dbReference type="RefSeq" id="WP_096365816.1">
    <property type="nucleotide sequence ID" value="NZ_AP018052.1"/>
</dbReference>
<evidence type="ECO:0000313" key="8">
    <source>
        <dbReference type="EMBL" id="BAZ93675.1"/>
    </source>
</evidence>
<dbReference type="KEGG" id="ttc:FOKN1_1277"/>
<evidence type="ECO:0000256" key="4">
    <source>
        <dbReference type="ARBA" id="ARBA00022679"/>
    </source>
</evidence>
<keyword evidence="7" id="KW-1133">Transmembrane helix</keyword>
<sequence length="333" mass="37484">MAKFILGNALRKKALHNGPLRHALWLLDLLVIGLLYGLFRLLPVSWASRTGAWLGRRIGPWFKSRCQHMRANLGLAFPDKSSEEIERLLPEIWGNGGAVLGEFPHLARIVDPRHDYLDIRFEQDIPTYSDPTRPAVFVTAHIANWEAAGASLHRYGVPLVALYSPLANPWLEKLLRRSRQALGCELISRDASMRPFVQALKQGRSVAMIMDRRIDQGTPIPFFGADKPSSTLAARLALKFGCPLVPVKIERRDGPRFRVTFLPPLQPAAPDADQEAQARDLTRQIHGHFEQWITERPGAWFCSKKIWSSAILRSRQGGNVTLSPDTDPHATHR</sequence>
<dbReference type="GO" id="GO:0016746">
    <property type="term" value="F:acyltransferase activity"/>
    <property type="evidence" value="ECO:0007669"/>
    <property type="project" value="UniProtKB-KW"/>
</dbReference>
<evidence type="ECO:0000313" key="9">
    <source>
        <dbReference type="Proteomes" id="UP000218765"/>
    </source>
</evidence>
<keyword evidence="4 8" id="KW-0808">Transferase</keyword>
<protein>
    <submittedName>
        <fullName evidence="8">Lauroyl/myristoyl acyltransferase</fullName>
    </submittedName>
</protein>